<dbReference type="Pfam" id="PF00561">
    <property type="entry name" value="Abhydrolase_1"/>
    <property type="match status" value="1"/>
</dbReference>
<evidence type="ECO:0000313" key="5">
    <source>
        <dbReference type="Proteomes" id="UP001437256"/>
    </source>
</evidence>
<proteinExistence type="inferred from homology"/>
<keyword evidence="2" id="KW-0378">Hydrolase</keyword>
<keyword evidence="5" id="KW-1185">Reference proteome</keyword>
<dbReference type="InterPro" id="IPR029058">
    <property type="entry name" value="AB_hydrolase_fold"/>
</dbReference>
<dbReference type="PANTHER" id="PTHR43248:SF25">
    <property type="entry name" value="AB HYDROLASE-1 DOMAIN-CONTAINING PROTEIN-RELATED"/>
    <property type="match status" value="1"/>
</dbReference>
<evidence type="ECO:0000256" key="1">
    <source>
        <dbReference type="ARBA" id="ARBA00010088"/>
    </source>
</evidence>
<dbReference type="PANTHER" id="PTHR43248">
    <property type="entry name" value="2-SUCCINYL-6-HYDROXY-2,4-CYCLOHEXADIENE-1-CARBOXYLATE SYNTHASE"/>
    <property type="match status" value="1"/>
</dbReference>
<sequence length="254" mass="28460">MGALAYERGKEYLPYMNTEFVARDMLKIVEVHGKEKLMYWGFSYGCTLGYTFASMFPDKVERMVLDGVPDDEDYYTATWLNGLRDADESLNWFFRACQEAGPTSCPFYEESVEAIEDKFSGILKDLLESPIPVWTNSSSSYGLIDYAFLRNPLFLGGLLNPGMWHSLAEGLQALAEGDATVFYSTFKDPPFECDCGDASNFGQFAPNPEANAAYICNDGDAVPPELEAAYQHYRRSAEVSSFGSIYSCVRIQCK</sequence>
<gene>
    <name evidence="4" type="ORF">AAF712_013867</name>
</gene>
<dbReference type="SUPFAM" id="SSF53474">
    <property type="entry name" value="alpha/beta-Hydrolases"/>
    <property type="match status" value="2"/>
</dbReference>
<evidence type="ECO:0000256" key="2">
    <source>
        <dbReference type="ARBA" id="ARBA00022801"/>
    </source>
</evidence>
<protein>
    <recommendedName>
        <fullName evidence="3">AB hydrolase-1 domain-containing protein</fullName>
    </recommendedName>
</protein>
<feature type="domain" description="AB hydrolase-1" evidence="3">
    <location>
        <begin position="16"/>
        <end position="81"/>
    </location>
</feature>
<accession>A0ABR2ZDV8</accession>
<organism evidence="4 5">
    <name type="scientific">Marasmius tenuissimus</name>
    <dbReference type="NCBI Taxonomy" id="585030"/>
    <lineage>
        <taxon>Eukaryota</taxon>
        <taxon>Fungi</taxon>
        <taxon>Dikarya</taxon>
        <taxon>Basidiomycota</taxon>
        <taxon>Agaricomycotina</taxon>
        <taxon>Agaricomycetes</taxon>
        <taxon>Agaricomycetidae</taxon>
        <taxon>Agaricales</taxon>
        <taxon>Marasmiineae</taxon>
        <taxon>Marasmiaceae</taxon>
        <taxon>Marasmius</taxon>
    </lineage>
</organism>
<dbReference type="InterPro" id="IPR051601">
    <property type="entry name" value="Serine_prot/Carboxylest_S33"/>
</dbReference>
<comment type="caution">
    <text evidence="4">The sequence shown here is derived from an EMBL/GenBank/DDBJ whole genome shotgun (WGS) entry which is preliminary data.</text>
</comment>
<comment type="similarity">
    <text evidence="1">Belongs to the peptidase S33 family.</text>
</comment>
<reference evidence="4 5" key="1">
    <citation type="submission" date="2024-05" db="EMBL/GenBank/DDBJ databases">
        <title>A draft genome resource for the thread blight pathogen Marasmius tenuissimus strain MS-2.</title>
        <authorList>
            <person name="Yulfo-Soto G.E."/>
            <person name="Baruah I.K."/>
            <person name="Amoako-Attah I."/>
            <person name="Bukari Y."/>
            <person name="Meinhardt L.W."/>
            <person name="Bailey B.A."/>
            <person name="Cohen S.P."/>
        </authorList>
    </citation>
    <scope>NUCLEOTIDE SEQUENCE [LARGE SCALE GENOMIC DNA]</scope>
    <source>
        <strain evidence="4 5">MS-2</strain>
    </source>
</reference>
<dbReference type="Proteomes" id="UP001437256">
    <property type="component" value="Unassembled WGS sequence"/>
</dbReference>
<dbReference type="InterPro" id="IPR000073">
    <property type="entry name" value="AB_hydrolase_1"/>
</dbReference>
<dbReference type="Gene3D" id="3.40.50.1820">
    <property type="entry name" value="alpha/beta hydrolase"/>
    <property type="match status" value="1"/>
</dbReference>
<evidence type="ECO:0000259" key="3">
    <source>
        <dbReference type="Pfam" id="PF00561"/>
    </source>
</evidence>
<name>A0ABR2ZDV8_9AGAR</name>
<evidence type="ECO:0000313" key="4">
    <source>
        <dbReference type="EMBL" id="KAL0059389.1"/>
    </source>
</evidence>
<dbReference type="EMBL" id="JBBXMP010000229">
    <property type="protein sequence ID" value="KAL0059389.1"/>
    <property type="molecule type" value="Genomic_DNA"/>
</dbReference>